<accession>A0ABS2KF28</accession>
<organism evidence="15 16">
    <name type="scientific">Dyella mobilis</name>
    <dbReference type="NCBI Taxonomy" id="1849582"/>
    <lineage>
        <taxon>Bacteria</taxon>
        <taxon>Pseudomonadati</taxon>
        <taxon>Pseudomonadota</taxon>
        <taxon>Gammaproteobacteria</taxon>
        <taxon>Lysobacterales</taxon>
        <taxon>Rhodanobacteraceae</taxon>
        <taxon>Dyella</taxon>
    </lineage>
</organism>
<dbReference type="SMART" id="SM00387">
    <property type="entry name" value="HATPase_c"/>
    <property type="match status" value="1"/>
</dbReference>
<keyword evidence="12 13" id="KW-0413">Isomerase</keyword>
<comment type="function">
    <text evidence="13">A type II topoisomerase that negatively supercoils closed circular double-stranded (ds) DNA in an ATP-dependent manner to modulate DNA topology and maintain chromosomes in an underwound state. Negative supercoiling favors strand separation, and DNA replication, transcription, recombination and repair, all of which involve strand separation. Also able to catalyze the interconversion of other topological isomers of dsDNA rings, including catenanes and knotted rings. Type II topoisomerases break and join 2 DNA strands simultaneously in an ATP-dependent manner.</text>
</comment>
<dbReference type="CDD" id="cd00822">
    <property type="entry name" value="TopoII_Trans_DNA_gyrase"/>
    <property type="match status" value="1"/>
</dbReference>
<feature type="binding site" evidence="13">
    <location>
        <position position="500"/>
    </location>
    <ligand>
        <name>Mg(2+)</name>
        <dbReference type="ChEBI" id="CHEBI:18420"/>
        <label>2</label>
    </ligand>
</feature>
<evidence type="ECO:0000256" key="8">
    <source>
        <dbReference type="ARBA" id="ARBA00022840"/>
    </source>
</evidence>
<keyword evidence="16" id="KW-1185">Reference proteome</keyword>
<dbReference type="InterPro" id="IPR013506">
    <property type="entry name" value="Topo_IIA_bsu_dom2"/>
</dbReference>
<keyword evidence="11" id="KW-0238">DNA-binding</keyword>
<evidence type="ECO:0000256" key="1">
    <source>
        <dbReference type="ARBA" id="ARBA00000185"/>
    </source>
</evidence>
<sequence length="804" mass="89041">MNASYDSNSIKVLKGLEAVRKRPGMYIGDTDDGTGLHHMVFEVVDNSIDEALAGFCDHVIVTIHEDESVSVIDNGRGIPVDMHPEEGRSTAEVVMTVLHAGGKFDANSYKVSGGLHGVGVSVVNALSQHLWLTIHRDGHEYHQEYAHGEPLYPVKMVGPSDRRGTTVRFLPSPQTFTHIEFHYDVLAKRLRELAFLNSGVTIDLRDERGEGRRDTFAYEGGIRSFVQHLAQLKTALHSNVISLSAQQDSITVELAMQWTDSYQETMFCFTNNIPQRDGGTHLTGFRAALTRAIQAYIEKENLAKNAKVTLSGDDMREGLIAVLSVKVPDPKFSSQTKDKLVSSEVKTVVEQVVYEKLGEFLLEHPNEAKSIASKVVDAARAREAARKAREMTRRKGALDIAGLPGKLADCQEKDPSLCELFLVEGDSAGGSAKQGRNRKTQAVLPLKGKILNVEKARFDKMLSSAEVGTLITALGTGIGKEDYNPDKLRYHRIIIMTDADVDGSHIRTLLLTFFYRQMPDLIERGHVYIGLPPLYKLKQGKQELYLKDDAALNAYLISSAVDNAELTYSPDAPPITGEALEKLLREYQLALDQIERLGHRFDANVLTAMLERSPIDAQLWNDPASMQVWLDAVANSLAASGLGKPRYRLALRPATAEQPAAIEVVREQHGLSHTWLLPQPFFGGSEFRPILSVSQQLAGMIQADAVVRRGNGSRGVTRFAEVRGWLLDEAKKGRTIQRFKGLGEMNPEQLWETTVNPETRRMLQVGVEDAIAADQMFSMLMGEAVEPRRDFIEANALKVANLDI</sequence>
<dbReference type="InterPro" id="IPR001241">
    <property type="entry name" value="Topo_IIA"/>
</dbReference>
<dbReference type="Pfam" id="PF18053">
    <property type="entry name" value="GyrB_insert"/>
    <property type="match status" value="1"/>
</dbReference>
<evidence type="ECO:0000256" key="11">
    <source>
        <dbReference type="ARBA" id="ARBA00023125"/>
    </source>
</evidence>
<comment type="subunit">
    <text evidence="13">Heterotetramer, composed of two GyrA and two GyrB chains. In the heterotetramer, GyrA contains the active site tyrosine that forms a transient covalent intermediate with DNA, while GyrB binds cofactors and catalyzes ATP hydrolysis.</text>
</comment>
<dbReference type="NCBIfam" id="NF011501">
    <property type="entry name" value="PRK14939.1"/>
    <property type="match status" value="1"/>
</dbReference>
<dbReference type="Pfam" id="PF00986">
    <property type="entry name" value="DNA_gyraseB_C"/>
    <property type="match status" value="1"/>
</dbReference>
<dbReference type="Pfam" id="PF02518">
    <property type="entry name" value="HATPase_c"/>
    <property type="match status" value="1"/>
</dbReference>
<evidence type="ECO:0000256" key="3">
    <source>
        <dbReference type="ARBA" id="ARBA00012895"/>
    </source>
</evidence>
<feature type="binding site" evidence="13">
    <location>
        <position position="498"/>
    </location>
    <ligand>
        <name>Mg(2+)</name>
        <dbReference type="ChEBI" id="CHEBI:18420"/>
        <label>1</label>
        <note>catalytic</note>
    </ligand>
</feature>
<evidence type="ECO:0000256" key="5">
    <source>
        <dbReference type="ARBA" id="ARBA00022490"/>
    </source>
</evidence>
<dbReference type="RefSeq" id="WP_204631375.1">
    <property type="nucleotide sequence ID" value="NZ_BSOC01000003.1"/>
</dbReference>
<dbReference type="Pfam" id="PF01751">
    <property type="entry name" value="Toprim"/>
    <property type="match status" value="1"/>
</dbReference>
<evidence type="ECO:0000256" key="7">
    <source>
        <dbReference type="ARBA" id="ARBA00022741"/>
    </source>
</evidence>
<comment type="caution">
    <text evidence="15">The sequence shown here is derived from an EMBL/GenBank/DDBJ whole genome shotgun (WGS) entry which is preliminary data.</text>
</comment>
<dbReference type="EC" id="5.6.2.2" evidence="3 13"/>
<evidence type="ECO:0000259" key="14">
    <source>
        <dbReference type="PROSITE" id="PS50880"/>
    </source>
</evidence>
<comment type="cofactor">
    <cofactor evidence="13">
        <name>Mg(2+)</name>
        <dbReference type="ChEBI" id="CHEBI:18420"/>
    </cofactor>
    <cofactor evidence="13">
        <name>Mn(2+)</name>
        <dbReference type="ChEBI" id="CHEBI:29035"/>
    </cofactor>
    <cofactor evidence="13">
        <name>Ca(2+)</name>
        <dbReference type="ChEBI" id="CHEBI:29108"/>
    </cofactor>
    <text evidence="13">Binds two Mg(2+) per subunit. The magnesium ions form salt bridges with both the protein and the DNA. Can also accept other divalent metal cations, such as Mn(2+) or Ca(2+).</text>
</comment>
<dbReference type="InterPro" id="IPR013759">
    <property type="entry name" value="Topo_IIA_B_C"/>
</dbReference>
<feature type="binding site" evidence="13">
    <location>
        <position position="424"/>
    </location>
    <ligand>
        <name>Mg(2+)</name>
        <dbReference type="ChEBI" id="CHEBI:18420"/>
        <label>1</label>
        <note>catalytic</note>
    </ligand>
</feature>
<keyword evidence="6 13" id="KW-0479">Metal-binding</keyword>
<dbReference type="EMBL" id="JADIKF010000038">
    <property type="protein sequence ID" value="MBM7129768.1"/>
    <property type="molecule type" value="Genomic_DNA"/>
</dbReference>
<keyword evidence="9 13" id="KW-0460">Magnesium</keyword>
<dbReference type="InterPro" id="IPR036890">
    <property type="entry name" value="HATPase_C_sf"/>
</dbReference>
<dbReference type="InterPro" id="IPR003594">
    <property type="entry name" value="HATPase_dom"/>
</dbReference>
<proteinExistence type="inferred from homology"/>
<dbReference type="SMART" id="SM00433">
    <property type="entry name" value="TOP2c"/>
    <property type="match status" value="1"/>
</dbReference>
<comment type="subcellular location">
    <subcellularLocation>
        <location evidence="13">Cytoplasm</location>
    </subcellularLocation>
</comment>
<dbReference type="InterPro" id="IPR011557">
    <property type="entry name" value="GyrB"/>
</dbReference>
<dbReference type="SUPFAM" id="SSF56719">
    <property type="entry name" value="Type II DNA topoisomerase"/>
    <property type="match status" value="1"/>
</dbReference>
<feature type="site" description="Interaction with DNA" evidence="13">
    <location>
        <position position="449"/>
    </location>
</feature>
<dbReference type="Gene3D" id="3.10.20.690">
    <property type="match status" value="1"/>
</dbReference>
<dbReference type="Pfam" id="PF21249">
    <property type="entry name" value="GyrB_hook"/>
    <property type="match status" value="1"/>
</dbReference>
<gene>
    <name evidence="13 15" type="primary">gyrB</name>
    <name evidence="15" type="ORF">ISS99_09540</name>
</gene>
<dbReference type="InterPro" id="IPR020568">
    <property type="entry name" value="Ribosomal_Su5_D2-typ_SF"/>
</dbReference>
<dbReference type="Gene3D" id="3.40.50.670">
    <property type="match status" value="2"/>
</dbReference>
<evidence type="ECO:0000313" key="15">
    <source>
        <dbReference type="EMBL" id="MBM7129768.1"/>
    </source>
</evidence>
<evidence type="ECO:0000256" key="13">
    <source>
        <dbReference type="HAMAP-Rule" id="MF_01898"/>
    </source>
</evidence>
<dbReference type="NCBIfam" id="NF004189">
    <property type="entry name" value="PRK05644.1"/>
    <property type="match status" value="1"/>
</dbReference>
<dbReference type="Pfam" id="PF00204">
    <property type="entry name" value="DNA_gyraseB"/>
    <property type="match status" value="1"/>
</dbReference>
<protein>
    <recommendedName>
        <fullName evidence="4 13">DNA gyrase subunit B</fullName>
        <ecNumber evidence="3 13">5.6.2.2</ecNumber>
    </recommendedName>
</protein>
<dbReference type="Gene3D" id="3.30.565.10">
    <property type="entry name" value="Histidine kinase-like ATPase, C-terminal domain"/>
    <property type="match status" value="1"/>
</dbReference>
<dbReference type="InterPro" id="IPR013760">
    <property type="entry name" value="Topo_IIA-like_dom_sf"/>
</dbReference>
<comment type="miscellaneous">
    <text evidence="13">Few gyrases are as efficient as E.coli at forming negative supercoils. Not all organisms have 2 type II topoisomerases; in organisms with a single type II topoisomerase this enzyme also has to decatenate newly replicated chromosomes.</text>
</comment>
<dbReference type="InterPro" id="IPR034160">
    <property type="entry name" value="TOPRIM_GyrB"/>
</dbReference>
<dbReference type="InterPro" id="IPR049353">
    <property type="entry name" value="GyrB_hook"/>
</dbReference>
<comment type="catalytic activity">
    <reaction evidence="1 13">
        <text>ATP-dependent breakage, passage and rejoining of double-stranded DNA.</text>
        <dbReference type="EC" id="5.6.2.2"/>
    </reaction>
</comment>
<dbReference type="PROSITE" id="PS50880">
    <property type="entry name" value="TOPRIM"/>
    <property type="match status" value="1"/>
</dbReference>
<dbReference type="PANTHER" id="PTHR45866:SF1">
    <property type="entry name" value="DNA GYRASE SUBUNIT B, MITOCHONDRIAL"/>
    <property type="match status" value="1"/>
</dbReference>
<dbReference type="InterPro" id="IPR018522">
    <property type="entry name" value="TopoIIA_CS"/>
</dbReference>
<dbReference type="InterPro" id="IPR006171">
    <property type="entry name" value="TOPRIM_dom"/>
</dbReference>
<evidence type="ECO:0000313" key="16">
    <source>
        <dbReference type="Proteomes" id="UP001430193"/>
    </source>
</evidence>
<dbReference type="CDD" id="cd16928">
    <property type="entry name" value="HATPase_GyrB-like"/>
    <property type="match status" value="1"/>
</dbReference>
<evidence type="ECO:0000256" key="6">
    <source>
        <dbReference type="ARBA" id="ARBA00022723"/>
    </source>
</evidence>
<dbReference type="PROSITE" id="PS00177">
    <property type="entry name" value="TOPOISOMERASE_II"/>
    <property type="match status" value="1"/>
</dbReference>
<dbReference type="Proteomes" id="UP001430193">
    <property type="component" value="Unassembled WGS sequence"/>
</dbReference>
<name>A0ABS2KF28_9GAMM</name>
<evidence type="ECO:0000256" key="10">
    <source>
        <dbReference type="ARBA" id="ARBA00023029"/>
    </source>
</evidence>
<dbReference type="HAMAP" id="MF_01898">
    <property type="entry name" value="GyrB"/>
    <property type="match status" value="1"/>
</dbReference>
<dbReference type="SUPFAM" id="SSF55874">
    <property type="entry name" value="ATPase domain of HSP90 chaperone/DNA topoisomerase II/histidine kinase"/>
    <property type="match status" value="1"/>
</dbReference>
<dbReference type="NCBIfam" id="TIGR01059">
    <property type="entry name" value="gyrB"/>
    <property type="match status" value="1"/>
</dbReference>
<feature type="site" description="Interaction with DNA" evidence="13">
    <location>
        <position position="452"/>
    </location>
</feature>
<dbReference type="PANTHER" id="PTHR45866">
    <property type="entry name" value="DNA GYRASE/TOPOISOMERASE SUBUNIT B"/>
    <property type="match status" value="1"/>
</dbReference>
<keyword evidence="10 13" id="KW-0799">Topoisomerase</keyword>
<evidence type="ECO:0000256" key="12">
    <source>
        <dbReference type="ARBA" id="ARBA00023235"/>
    </source>
</evidence>
<evidence type="ECO:0000256" key="9">
    <source>
        <dbReference type="ARBA" id="ARBA00022842"/>
    </source>
</evidence>
<dbReference type="CDD" id="cd03366">
    <property type="entry name" value="TOPRIM_TopoIIA_GyrB"/>
    <property type="match status" value="1"/>
</dbReference>
<reference evidence="15" key="1">
    <citation type="submission" date="2020-10" db="EMBL/GenBank/DDBJ databases">
        <title>Phylogeny of dyella-like bacteria.</title>
        <authorList>
            <person name="Fu J."/>
        </authorList>
    </citation>
    <scope>NUCLEOTIDE SEQUENCE</scope>
    <source>
        <strain evidence="15">DHON07</strain>
    </source>
</reference>
<feature type="domain" description="Toprim" evidence="14">
    <location>
        <begin position="418"/>
        <end position="533"/>
    </location>
</feature>
<dbReference type="SUPFAM" id="SSF54211">
    <property type="entry name" value="Ribosomal protein S5 domain 2-like"/>
    <property type="match status" value="1"/>
</dbReference>
<dbReference type="PRINTS" id="PR01159">
    <property type="entry name" value="DNAGYRASEB"/>
</dbReference>
<feature type="binding site" evidence="13">
    <location>
        <position position="498"/>
    </location>
    <ligand>
        <name>Mg(2+)</name>
        <dbReference type="ChEBI" id="CHEBI:18420"/>
        <label>2</label>
    </ligand>
</feature>
<dbReference type="InterPro" id="IPR000565">
    <property type="entry name" value="Topo_IIA_B"/>
</dbReference>
<evidence type="ECO:0000256" key="4">
    <source>
        <dbReference type="ARBA" id="ARBA00019166"/>
    </source>
</evidence>
<dbReference type="InterPro" id="IPR041423">
    <property type="entry name" value="GyrB_insert"/>
</dbReference>
<dbReference type="InterPro" id="IPR002288">
    <property type="entry name" value="DNA_gyrase_B_C"/>
</dbReference>
<evidence type="ECO:0000256" key="2">
    <source>
        <dbReference type="ARBA" id="ARBA00010708"/>
    </source>
</evidence>
<keyword evidence="5 13" id="KW-0963">Cytoplasm</keyword>
<dbReference type="Gene3D" id="3.30.230.10">
    <property type="match status" value="1"/>
</dbReference>
<dbReference type="InterPro" id="IPR014721">
    <property type="entry name" value="Ribsml_uS5_D2-typ_fold_subgr"/>
</dbReference>
<keyword evidence="7 13" id="KW-0547">Nucleotide-binding</keyword>
<keyword evidence="8 13" id="KW-0067">ATP-binding</keyword>
<comment type="similarity">
    <text evidence="2 13">Belongs to the type II topoisomerase GyrB family.</text>
</comment>
<dbReference type="PRINTS" id="PR00418">
    <property type="entry name" value="TPI2FAMILY"/>
</dbReference>